<comment type="caution">
    <text evidence="2">The sequence shown here is derived from an EMBL/GenBank/DDBJ whole genome shotgun (WGS) entry which is preliminary data.</text>
</comment>
<protein>
    <submittedName>
        <fullName evidence="2">Uncharacterized protein</fullName>
    </submittedName>
</protein>
<feature type="compositionally biased region" description="Low complexity" evidence="1">
    <location>
        <begin position="77"/>
        <end position="92"/>
    </location>
</feature>
<dbReference type="EMBL" id="BLXT01002979">
    <property type="protein sequence ID" value="GFN99256.1"/>
    <property type="molecule type" value="Genomic_DNA"/>
</dbReference>
<gene>
    <name evidence="2" type="ORF">PoB_002576200</name>
</gene>
<proteinExistence type="predicted"/>
<evidence type="ECO:0000313" key="2">
    <source>
        <dbReference type="EMBL" id="GFN99256.1"/>
    </source>
</evidence>
<feature type="region of interest" description="Disordered" evidence="1">
    <location>
        <begin position="46"/>
        <end position="98"/>
    </location>
</feature>
<evidence type="ECO:0000256" key="1">
    <source>
        <dbReference type="SAM" id="MobiDB-lite"/>
    </source>
</evidence>
<reference evidence="2 3" key="1">
    <citation type="journal article" date="2021" name="Elife">
        <title>Chloroplast acquisition without the gene transfer in kleptoplastic sea slugs, Plakobranchus ocellatus.</title>
        <authorList>
            <person name="Maeda T."/>
            <person name="Takahashi S."/>
            <person name="Yoshida T."/>
            <person name="Shimamura S."/>
            <person name="Takaki Y."/>
            <person name="Nagai Y."/>
            <person name="Toyoda A."/>
            <person name="Suzuki Y."/>
            <person name="Arimoto A."/>
            <person name="Ishii H."/>
            <person name="Satoh N."/>
            <person name="Nishiyama T."/>
            <person name="Hasebe M."/>
            <person name="Maruyama T."/>
            <person name="Minagawa J."/>
            <person name="Obokata J."/>
            <person name="Shigenobu S."/>
        </authorList>
    </citation>
    <scope>NUCLEOTIDE SEQUENCE [LARGE SCALE GENOMIC DNA]</scope>
</reference>
<dbReference type="Proteomes" id="UP000735302">
    <property type="component" value="Unassembled WGS sequence"/>
</dbReference>
<organism evidence="2 3">
    <name type="scientific">Plakobranchus ocellatus</name>
    <dbReference type="NCBI Taxonomy" id="259542"/>
    <lineage>
        <taxon>Eukaryota</taxon>
        <taxon>Metazoa</taxon>
        <taxon>Spiralia</taxon>
        <taxon>Lophotrochozoa</taxon>
        <taxon>Mollusca</taxon>
        <taxon>Gastropoda</taxon>
        <taxon>Heterobranchia</taxon>
        <taxon>Euthyneura</taxon>
        <taxon>Panpulmonata</taxon>
        <taxon>Sacoglossa</taxon>
        <taxon>Placobranchoidea</taxon>
        <taxon>Plakobranchidae</taxon>
        <taxon>Plakobranchus</taxon>
    </lineage>
</organism>
<dbReference type="AlphaFoldDB" id="A0AAV3ZW12"/>
<evidence type="ECO:0000313" key="3">
    <source>
        <dbReference type="Proteomes" id="UP000735302"/>
    </source>
</evidence>
<keyword evidence="3" id="KW-1185">Reference proteome</keyword>
<name>A0AAV3ZW12_9GAST</name>
<sequence length="98" mass="11090">MDDVYGRANNYRIVTRRNSGGIHRSNWNRSTVEVTKDGLRELERMMKEQKHRRSARLAKSLLDQPGQTPGCDVSPESLSSDTDSRLSLDASLNLSEEV</sequence>
<accession>A0AAV3ZW12</accession>